<dbReference type="GO" id="GO:0047400">
    <property type="term" value="F:phosphonoacetate hydrolase activity"/>
    <property type="evidence" value="ECO:0007669"/>
    <property type="project" value="InterPro"/>
</dbReference>
<dbReference type="SUPFAM" id="SSF53649">
    <property type="entry name" value="Alkaline phosphatase-like"/>
    <property type="match status" value="1"/>
</dbReference>
<reference evidence="1 2" key="1">
    <citation type="submission" date="2017-03" db="EMBL/GenBank/DDBJ databases">
        <title>Genomes of endolithic fungi from Antarctica.</title>
        <authorList>
            <person name="Coleine C."/>
            <person name="Masonjones S."/>
            <person name="Stajich J.E."/>
        </authorList>
    </citation>
    <scope>NUCLEOTIDE SEQUENCE [LARGE SCALE GENOMIC DNA]</scope>
    <source>
        <strain evidence="1 2">CCFEE 5184</strain>
    </source>
</reference>
<name>A0A4U0XRH0_9PEZI</name>
<comment type="caution">
    <text evidence="1">The sequence shown here is derived from an EMBL/GenBank/DDBJ whole genome shotgun (WGS) entry which is preliminary data.</text>
</comment>
<dbReference type="NCBIfam" id="TIGR02335">
    <property type="entry name" value="hydr_PhnA"/>
    <property type="match status" value="1"/>
</dbReference>
<gene>
    <name evidence="1" type="ORF">B0A55_03604</name>
</gene>
<dbReference type="Proteomes" id="UP000309340">
    <property type="component" value="Unassembled WGS sequence"/>
</dbReference>
<dbReference type="InterPro" id="IPR012710">
    <property type="entry name" value="Phosphonoacetate_hydro"/>
</dbReference>
<dbReference type="InterPro" id="IPR017850">
    <property type="entry name" value="Alkaline_phosphatase_core_sf"/>
</dbReference>
<evidence type="ECO:0000313" key="1">
    <source>
        <dbReference type="EMBL" id="TKA80170.1"/>
    </source>
</evidence>
<organism evidence="1 2">
    <name type="scientific">Friedmanniomyces simplex</name>
    <dbReference type="NCBI Taxonomy" id="329884"/>
    <lineage>
        <taxon>Eukaryota</taxon>
        <taxon>Fungi</taxon>
        <taxon>Dikarya</taxon>
        <taxon>Ascomycota</taxon>
        <taxon>Pezizomycotina</taxon>
        <taxon>Dothideomycetes</taxon>
        <taxon>Dothideomycetidae</taxon>
        <taxon>Mycosphaerellales</taxon>
        <taxon>Teratosphaeriaceae</taxon>
        <taxon>Friedmanniomyces</taxon>
    </lineage>
</organism>
<sequence>MATFQQPKSILLHGRTYLLPSRPTVVVCVDGFDPEYLATGCANGILPTLSRWMTTGFHATGKCTIPSVTNTNNLSIITGAPSSVHGVSGNYYLDKATGKEHMVLDDSTMWGSTILELMADAGVRVAAITAKDKLRRIINHGLATSKGSICFSAQKAGECTMAEHGIENVEQWLGQEAPSMYSGELSIFVLDAGLKLLQEGRADLFYLTLSDYVQHKHAPGSAEANDFMRKLDARLGALEAAGATVAVTGDHGMSAKSDENGKPNVLFLEDFLNSKWPQAGARVICPIADPFVKHHGALGGFVRAHLLKSDADVDDMVEECRQLPQVEAAMRGSEAAATFEMPLEREGDLVVIAKENAVVGAKESDDDLSQLEGHHLRSHGGLSEQAVPLLRSTALVKEKDVGDKAWRNSDVFELALNL</sequence>
<dbReference type="STRING" id="329884.A0A4U0XRH0"/>
<accession>A0A4U0XRH0</accession>
<dbReference type="EMBL" id="NAJQ01000075">
    <property type="protein sequence ID" value="TKA80170.1"/>
    <property type="molecule type" value="Genomic_DNA"/>
</dbReference>
<dbReference type="PANTHER" id="PTHR10151:SF120">
    <property type="entry name" value="BIS(5'-ADENOSYL)-TRIPHOSPHATASE"/>
    <property type="match status" value="1"/>
</dbReference>
<dbReference type="AlphaFoldDB" id="A0A4U0XRH0"/>
<dbReference type="InterPro" id="IPR023116">
    <property type="entry name" value="Phosphonoacetate_hydro_insert"/>
</dbReference>
<evidence type="ECO:0008006" key="3">
    <source>
        <dbReference type="Google" id="ProtNLM"/>
    </source>
</evidence>
<dbReference type="Gene3D" id="3.30.1360.110">
    <property type="entry name" value="Domain 2, Phosphonoacetate Hydrolase"/>
    <property type="match status" value="1"/>
</dbReference>
<dbReference type="OrthoDB" id="445007at2759"/>
<proteinExistence type="predicted"/>
<evidence type="ECO:0000313" key="2">
    <source>
        <dbReference type="Proteomes" id="UP000309340"/>
    </source>
</evidence>
<dbReference type="Pfam" id="PF01663">
    <property type="entry name" value="Phosphodiest"/>
    <property type="match status" value="1"/>
</dbReference>
<keyword evidence="2" id="KW-1185">Reference proteome</keyword>
<protein>
    <recommendedName>
        <fullName evidence="3">Phosphonoacetate hydrolase</fullName>
    </recommendedName>
</protein>
<dbReference type="CDD" id="cd16018">
    <property type="entry name" value="Enpp"/>
    <property type="match status" value="1"/>
</dbReference>
<dbReference type="Gene3D" id="3.40.720.10">
    <property type="entry name" value="Alkaline Phosphatase, subunit A"/>
    <property type="match status" value="1"/>
</dbReference>
<dbReference type="PANTHER" id="PTHR10151">
    <property type="entry name" value="ECTONUCLEOTIDE PYROPHOSPHATASE/PHOSPHODIESTERASE"/>
    <property type="match status" value="1"/>
</dbReference>
<dbReference type="InterPro" id="IPR002591">
    <property type="entry name" value="Phosphodiest/P_Trfase"/>
</dbReference>